<evidence type="ECO:0000313" key="10">
    <source>
        <dbReference type="EMBL" id="PWB72035.1"/>
    </source>
</evidence>
<comment type="subcellular location">
    <subcellularLocation>
        <location evidence="1">Cell membrane</location>
        <topology evidence="1">Multi-pass membrane protein</topology>
    </subcellularLocation>
</comment>
<accession>A0A855X096</accession>
<feature type="transmembrane region" description="Helical" evidence="7">
    <location>
        <begin position="21"/>
        <end position="42"/>
    </location>
</feature>
<feature type="domain" description="ABC3 transporter permease C-terminal" evidence="8">
    <location>
        <begin position="286"/>
        <end position="398"/>
    </location>
</feature>
<evidence type="ECO:0000256" key="7">
    <source>
        <dbReference type="SAM" id="Phobius"/>
    </source>
</evidence>
<feature type="transmembrane region" description="Helical" evidence="7">
    <location>
        <begin position="326"/>
        <end position="352"/>
    </location>
</feature>
<evidence type="ECO:0000313" key="11">
    <source>
        <dbReference type="Proteomes" id="UP000250918"/>
    </source>
</evidence>
<proteinExistence type="inferred from homology"/>
<comment type="caution">
    <text evidence="10">The sequence shown here is derived from an EMBL/GenBank/DDBJ whole genome shotgun (WGS) entry which is preliminary data.</text>
</comment>
<dbReference type="InterPro" id="IPR025857">
    <property type="entry name" value="MacB_PCD"/>
</dbReference>
<dbReference type="PANTHER" id="PTHR30572">
    <property type="entry name" value="MEMBRANE COMPONENT OF TRANSPORTER-RELATED"/>
    <property type="match status" value="1"/>
</dbReference>
<keyword evidence="3 7" id="KW-0812">Transmembrane</keyword>
<keyword evidence="5 7" id="KW-0472">Membrane</keyword>
<dbReference type="Pfam" id="PF02687">
    <property type="entry name" value="FtsX"/>
    <property type="match status" value="1"/>
</dbReference>
<feature type="transmembrane region" description="Helical" evidence="7">
    <location>
        <begin position="364"/>
        <end position="388"/>
    </location>
</feature>
<dbReference type="InterPro" id="IPR003838">
    <property type="entry name" value="ABC3_permease_C"/>
</dbReference>
<evidence type="ECO:0008006" key="12">
    <source>
        <dbReference type="Google" id="ProtNLM"/>
    </source>
</evidence>
<feature type="domain" description="MacB-like periplasmic core" evidence="9">
    <location>
        <begin position="21"/>
        <end position="241"/>
    </location>
</feature>
<dbReference type="GO" id="GO:0005886">
    <property type="term" value="C:plasma membrane"/>
    <property type="evidence" value="ECO:0007669"/>
    <property type="project" value="UniProtKB-SubCell"/>
</dbReference>
<evidence type="ECO:0000256" key="4">
    <source>
        <dbReference type="ARBA" id="ARBA00022989"/>
    </source>
</evidence>
<organism evidence="10 11">
    <name type="scientific">candidate division GN15 bacterium</name>
    <dbReference type="NCBI Taxonomy" id="2072418"/>
    <lineage>
        <taxon>Bacteria</taxon>
        <taxon>candidate division GN15</taxon>
    </lineage>
</organism>
<keyword evidence="2" id="KW-1003">Cell membrane</keyword>
<reference evidence="10 11" key="1">
    <citation type="journal article" date="2018" name="ISME J.">
        <title>A methanotrophic archaeon couples anaerobic oxidation of methane to Fe(III) reduction.</title>
        <authorList>
            <person name="Cai C."/>
            <person name="Leu A.O."/>
            <person name="Xie G.J."/>
            <person name="Guo J."/>
            <person name="Feng Y."/>
            <person name="Zhao J.X."/>
            <person name="Tyson G.W."/>
            <person name="Yuan Z."/>
            <person name="Hu S."/>
        </authorList>
    </citation>
    <scope>NUCLEOTIDE SEQUENCE [LARGE SCALE GENOMIC DNA]</scope>
    <source>
        <strain evidence="10">FeB_12</strain>
    </source>
</reference>
<evidence type="ECO:0000259" key="8">
    <source>
        <dbReference type="Pfam" id="PF02687"/>
    </source>
</evidence>
<name>A0A855X096_9BACT</name>
<dbReference type="PANTHER" id="PTHR30572:SF4">
    <property type="entry name" value="ABC TRANSPORTER PERMEASE YTRF"/>
    <property type="match status" value="1"/>
</dbReference>
<evidence type="ECO:0000256" key="5">
    <source>
        <dbReference type="ARBA" id="ARBA00023136"/>
    </source>
</evidence>
<dbReference type="EMBL" id="PQAP01000097">
    <property type="protein sequence ID" value="PWB72035.1"/>
    <property type="molecule type" value="Genomic_DNA"/>
</dbReference>
<gene>
    <name evidence="10" type="ORF">C3F09_07225</name>
</gene>
<dbReference type="Proteomes" id="UP000250918">
    <property type="component" value="Unassembled WGS sequence"/>
</dbReference>
<evidence type="ECO:0000256" key="6">
    <source>
        <dbReference type="ARBA" id="ARBA00038076"/>
    </source>
</evidence>
<dbReference type="GO" id="GO:0022857">
    <property type="term" value="F:transmembrane transporter activity"/>
    <property type="evidence" value="ECO:0007669"/>
    <property type="project" value="TreeGrafter"/>
</dbReference>
<comment type="similarity">
    <text evidence="6">Belongs to the ABC-4 integral membrane protein family.</text>
</comment>
<sequence>MITGSLFKIALDALRANKLRSGLTLLGVIIGVTSVMTIVSALQGMQDAIKEDLSQFGPSTFLVARIGMAMSEQEFLDKIKRKPITLKSAALIEKGCDLCYKVSTRANTDARVKYKDKSLRNVMISGVTADAFEVVEVQLAQGRFHTADEDRMRRPVAFISDKLRENLFEGVDPLGKEITIDGRKYTVIGVEKKAGPFGDNQERGYAYIPMSTYITQFGEPSRIMLAVKAVSVEALQDAMDQTRMILRAQRHVPFDKPDDFDILTADRILDVINAFTRILRFALIGISSISLVVGGIVVMNIMMVSVTERTREIGIRKSLGARQKHILLQFLFESLTVTLVGGILGIVLGFLAAKTLMLKIDMNIAPSLAAISLGLAISGGVGLFFGIYPAMKAARMEPVKALSYE</sequence>
<dbReference type="AlphaFoldDB" id="A0A855X096"/>
<protein>
    <recommendedName>
        <fullName evidence="12">FtsX-like permease family protein</fullName>
    </recommendedName>
</protein>
<dbReference type="InterPro" id="IPR050250">
    <property type="entry name" value="Macrolide_Exporter_MacB"/>
</dbReference>
<feature type="transmembrane region" description="Helical" evidence="7">
    <location>
        <begin position="281"/>
        <end position="306"/>
    </location>
</feature>
<evidence type="ECO:0000259" key="9">
    <source>
        <dbReference type="Pfam" id="PF12704"/>
    </source>
</evidence>
<dbReference type="Pfam" id="PF12704">
    <property type="entry name" value="MacB_PCD"/>
    <property type="match status" value="1"/>
</dbReference>
<evidence type="ECO:0000256" key="2">
    <source>
        <dbReference type="ARBA" id="ARBA00022475"/>
    </source>
</evidence>
<evidence type="ECO:0000256" key="1">
    <source>
        <dbReference type="ARBA" id="ARBA00004651"/>
    </source>
</evidence>
<evidence type="ECO:0000256" key="3">
    <source>
        <dbReference type="ARBA" id="ARBA00022692"/>
    </source>
</evidence>
<keyword evidence="4 7" id="KW-1133">Transmembrane helix</keyword>